<keyword evidence="1" id="KW-0472">Membrane</keyword>
<dbReference type="InterPro" id="IPR016024">
    <property type="entry name" value="ARM-type_fold"/>
</dbReference>
<dbReference type="Proteomes" id="UP001500604">
    <property type="component" value="Unassembled WGS sequence"/>
</dbReference>
<name>A0ABP8V3D4_9GAMM</name>
<keyword evidence="1" id="KW-0812">Transmembrane</keyword>
<dbReference type="EMBL" id="BAABFL010000418">
    <property type="protein sequence ID" value="GAA4650748.1"/>
    <property type="molecule type" value="Genomic_DNA"/>
</dbReference>
<accession>A0ABP8V3D4</accession>
<evidence type="ECO:0000256" key="1">
    <source>
        <dbReference type="SAM" id="Phobius"/>
    </source>
</evidence>
<proteinExistence type="predicted"/>
<evidence type="ECO:0000313" key="2">
    <source>
        <dbReference type="EMBL" id="GAA4650748.1"/>
    </source>
</evidence>
<dbReference type="SUPFAM" id="SSF48371">
    <property type="entry name" value="ARM repeat"/>
    <property type="match status" value="1"/>
</dbReference>
<sequence>MNWLIIWYLALALAAISLGMMATEICLRLYWRKKEIRRDKRKKALTEWITTYIFSPLSGDTRALIQTNEDIWIIAELAEDFFRSLKGNVIEKLGHLLENQHYYQQHLTALWRTREIHKRMLSLQTLSHYSGFEDEDLFRLMISPREHPSLQLRAMRRLAERHILYLPPVLYCLKRMKSVSWIRAADVLRHFDPICADDMIPIALNREESLTFRLAVIHALQEMHDVRDMDRLLILLDDPNDTIREHLLLAVRSTGIKISNEWLQKALTDASIKVRRVAVRLAEHHATPALFETLYRSLEDPDWSVGYHAAHALFNTNMAGRRLLEMAIRKDVGRAADIARDVMLEMQSKQ</sequence>
<keyword evidence="3" id="KW-1185">Reference proteome</keyword>
<feature type="transmembrane region" description="Helical" evidence="1">
    <location>
        <begin position="6"/>
        <end position="31"/>
    </location>
</feature>
<dbReference type="RefSeq" id="WP_345196982.1">
    <property type="nucleotide sequence ID" value="NZ_BAABFL010000418.1"/>
</dbReference>
<comment type="caution">
    <text evidence="2">The sequence shown here is derived from an EMBL/GenBank/DDBJ whole genome shotgun (WGS) entry which is preliminary data.</text>
</comment>
<gene>
    <name evidence="2" type="ORF">GCM10023116_30310</name>
</gene>
<dbReference type="Gene3D" id="1.25.10.10">
    <property type="entry name" value="Leucine-rich Repeat Variant"/>
    <property type="match status" value="1"/>
</dbReference>
<protein>
    <recommendedName>
        <fullName evidence="4">HEAT repeat domain-containing protein</fullName>
    </recommendedName>
</protein>
<organism evidence="2 3">
    <name type="scientific">Kistimonas scapharcae</name>
    <dbReference type="NCBI Taxonomy" id="1036133"/>
    <lineage>
        <taxon>Bacteria</taxon>
        <taxon>Pseudomonadati</taxon>
        <taxon>Pseudomonadota</taxon>
        <taxon>Gammaproteobacteria</taxon>
        <taxon>Oceanospirillales</taxon>
        <taxon>Endozoicomonadaceae</taxon>
        <taxon>Kistimonas</taxon>
    </lineage>
</organism>
<keyword evidence="1" id="KW-1133">Transmembrane helix</keyword>
<evidence type="ECO:0008006" key="4">
    <source>
        <dbReference type="Google" id="ProtNLM"/>
    </source>
</evidence>
<evidence type="ECO:0000313" key="3">
    <source>
        <dbReference type="Proteomes" id="UP001500604"/>
    </source>
</evidence>
<reference evidence="3" key="1">
    <citation type="journal article" date="2019" name="Int. J. Syst. Evol. Microbiol.">
        <title>The Global Catalogue of Microorganisms (GCM) 10K type strain sequencing project: providing services to taxonomists for standard genome sequencing and annotation.</title>
        <authorList>
            <consortium name="The Broad Institute Genomics Platform"/>
            <consortium name="The Broad Institute Genome Sequencing Center for Infectious Disease"/>
            <person name="Wu L."/>
            <person name="Ma J."/>
        </authorList>
    </citation>
    <scope>NUCLEOTIDE SEQUENCE [LARGE SCALE GENOMIC DNA]</scope>
    <source>
        <strain evidence="3">JCM 17805</strain>
    </source>
</reference>
<dbReference type="InterPro" id="IPR011989">
    <property type="entry name" value="ARM-like"/>
</dbReference>
<dbReference type="Pfam" id="PF13646">
    <property type="entry name" value="HEAT_2"/>
    <property type="match status" value="1"/>
</dbReference>